<keyword evidence="1" id="KW-1133">Transmembrane helix</keyword>
<reference evidence="2" key="1">
    <citation type="submission" date="2023-05" db="EMBL/GenBank/DDBJ databases">
        <title>Cataloging the Phylogenetic Diversity of Human Bladder Bacteria.</title>
        <authorList>
            <person name="Du J."/>
        </authorList>
    </citation>
    <scope>NUCLEOTIDE SEQUENCE</scope>
    <source>
        <strain evidence="2">UMB9226</strain>
    </source>
</reference>
<keyword evidence="1" id="KW-0472">Membrane</keyword>
<organism evidence="2 3">
    <name type="scientific">Lactobacillus crispatus</name>
    <dbReference type="NCBI Taxonomy" id="47770"/>
    <lineage>
        <taxon>Bacteria</taxon>
        <taxon>Bacillati</taxon>
        <taxon>Bacillota</taxon>
        <taxon>Bacilli</taxon>
        <taxon>Lactobacillales</taxon>
        <taxon>Lactobacillaceae</taxon>
        <taxon>Lactobacillus</taxon>
    </lineage>
</organism>
<dbReference type="AlphaFoldDB" id="A0AAW6XJ67"/>
<accession>A0AAW6XJ67</accession>
<keyword evidence="1" id="KW-0812">Transmembrane</keyword>
<name>A0AAW6XJ67_9LACO</name>
<evidence type="ECO:0000313" key="3">
    <source>
        <dbReference type="Proteomes" id="UP001230300"/>
    </source>
</evidence>
<dbReference type="RefSeq" id="WP_145988734.1">
    <property type="nucleotide sequence ID" value="NZ_JASOGN010000041.1"/>
</dbReference>
<dbReference type="EMBL" id="JASOGN010000041">
    <property type="protein sequence ID" value="MDK6503314.1"/>
    <property type="molecule type" value="Genomic_DNA"/>
</dbReference>
<gene>
    <name evidence="2" type="ORF">QP235_09070</name>
</gene>
<protein>
    <submittedName>
        <fullName evidence="2">Uncharacterized protein</fullName>
    </submittedName>
</protein>
<dbReference type="Proteomes" id="UP001230300">
    <property type="component" value="Unassembled WGS sequence"/>
</dbReference>
<feature type="transmembrane region" description="Helical" evidence="1">
    <location>
        <begin position="7"/>
        <end position="25"/>
    </location>
</feature>
<proteinExistence type="predicted"/>
<evidence type="ECO:0000256" key="1">
    <source>
        <dbReference type="SAM" id="Phobius"/>
    </source>
</evidence>
<feature type="transmembrane region" description="Helical" evidence="1">
    <location>
        <begin position="31"/>
        <end position="53"/>
    </location>
</feature>
<comment type="caution">
    <text evidence="2">The sequence shown here is derived from an EMBL/GenBank/DDBJ whole genome shotgun (WGS) entry which is preliminary data.</text>
</comment>
<sequence>MKKKMKNYLWLLINIAFLVTLLYVPKTQLGIWVSAIIVILALIVNVTDIFSFISKSRKQNE</sequence>
<evidence type="ECO:0000313" key="2">
    <source>
        <dbReference type="EMBL" id="MDK6503314.1"/>
    </source>
</evidence>